<name>A0A9E7R793_9EURY</name>
<dbReference type="EMBL" id="CP104003">
    <property type="protein sequence ID" value="UWM56771.1"/>
    <property type="molecule type" value="Genomic_DNA"/>
</dbReference>
<evidence type="ECO:0000256" key="4">
    <source>
        <dbReference type="HAMAP-Rule" id="MF_01474"/>
    </source>
</evidence>
<keyword evidence="2 4" id="KW-0689">Ribosomal protein</keyword>
<dbReference type="GO" id="GO:0003723">
    <property type="term" value="F:RNA binding"/>
    <property type="evidence" value="ECO:0007669"/>
    <property type="project" value="TreeGrafter"/>
</dbReference>
<dbReference type="InterPro" id="IPR036390">
    <property type="entry name" value="WH_DNA-bd_sf"/>
</dbReference>
<dbReference type="Pfam" id="PF01090">
    <property type="entry name" value="Ribosomal_S19e"/>
    <property type="match status" value="1"/>
</dbReference>
<dbReference type="GO" id="GO:0006412">
    <property type="term" value="P:translation"/>
    <property type="evidence" value="ECO:0007669"/>
    <property type="project" value="UniProtKB-UniRule"/>
</dbReference>
<dbReference type="InterPro" id="IPR036388">
    <property type="entry name" value="WH-like_DNA-bd_sf"/>
</dbReference>
<proteinExistence type="inferred from homology"/>
<sequence>MTTLYDVPAEALIEAVAERLEGELDEPEWVGITKTGVSRELPPEQEDFWYVRCASLLRKVAVDGPVGVERLRVAYGDSKQGSTRYRVRSDQKARSSGKVIRTALQDLEEAGYVEQNPDGRIVSGDGRAMLDEVASEVLEYLDRPDLERYA</sequence>
<dbReference type="Gene3D" id="1.10.10.10">
    <property type="entry name" value="Winged helix-like DNA-binding domain superfamily/Winged helix DNA-binding domain"/>
    <property type="match status" value="1"/>
</dbReference>
<dbReference type="SMART" id="SM01413">
    <property type="entry name" value="Ribosomal_S19e"/>
    <property type="match status" value="1"/>
</dbReference>
<dbReference type="HAMAP" id="MF_01474">
    <property type="entry name" value="Ribosomal_eS19"/>
    <property type="match status" value="1"/>
</dbReference>
<dbReference type="PANTHER" id="PTHR11710:SF0">
    <property type="entry name" value="40S RIBOSOMAL PROTEIN S19"/>
    <property type="match status" value="1"/>
</dbReference>
<evidence type="ECO:0000256" key="2">
    <source>
        <dbReference type="ARBA" id="ARBA00022980"/>
    </source>
</evidence>
<accession>A0A9E7R793</accession>
<dbReference type="InterPro" id="IPR027548">
    <property type="entry name" value="Ribosomal_eS19_archaeal"/>
</dbReference>
<dbReference type="KEGG" id="ssai:N0B31_10845"/>
<evidence type="ECO:0000313" key="6">
    <source>
        <dbReference type="Proteomes" id="UP001057580"/>
    </source>
</evidence>
<dbReference type="PANTHER" id="PTHR11710">
    <property type="entry name" value="40S RIBOSOMAL PROTEIN S19"/>
    <property type="match status" value="1"/>
</dbReference>
<dbReference type="NCBIfam" id="NF006811">
    <property type="entry name" value="PRK09333.1"/>
    <property type="match status" value="1"/>
</dbReference>
<evidence type="ECO:0000313" key="5">
    <source>
        <dbReference type="EMBL" id="UWM56771.1"/>
    </source>
</evidence>
<protein>
    <recommendedName>
        <fullName evidence="4">Small ribosomal subunit protein eS19</fullName>
    </recommendedName>
</protein>
<dbReference type="AlphaFoldDB" id="A0A9E7R793"/>
<organism evidence="5 6">
    <name type="scientific">Salinirubellus salinus</name>
    <dbReference type="NCBI Taxonomy" id="1364945"/>
    <lineage>
        <taxon>Archaea</taxon>
        <taxon>Methanobacteriati</taxon>
        <taxon>Methanobacteriota</taxon>
        <taxon>Stenosarchaea group</taxon>
        <taxon>Halobacteria</taxon>
        <taxon>Halobacteriales</taxon>
        <taxon>Natronomonadaceae</taxon>
        <taxon>Salinirubellus</taxon>
    </lineage>
</organism>
<reference evidence="5" key="1">
    <citation type="submission" date="2022-09" db="EMBL/GenBank/DDBJ databases">
        <title>Diverse halophilic archaea isolated from saline environments.</title>
        <authorList>
            <person name="Cui H.-L."/>
        </authorList>
    </citation>
    <scope>NUCLEOTIDE SEQUENCE</scope>
    <source>
        <strain evidence="5">ZS-35-S2</strain>
    </source>
</reference>
<dbReference type="Proteomes" id="UP001057580">
    <property type="component" value="Chromosome"/>
</dbReference>
<comment type="function">
    <text evidence="4">May be involved in maturation of the 30S ribosomal subunit.</text>
</comment>
<comment type="subunit">
    <text evidence="4">Part of the 30S ribosomal subunit.</text>
</comment>
<keyword evidence="6" id="KW-1185">Reference proteome</keyword>
<dbReference type="RefSeq" id="WP_260643885.1">
    <property type="nucleotide sequence ID" value="NZ_CP104003.1"/>
</dbReference>
<gene>
    <name evidence="4" type="primary">rps19e</name>
    <name evidence="5" type="ORF">N0B31_10845</name>
</gene>
<evidence type="ECO:0000256" key="3">
    <source>
        <dbReference type="ARBA" id="ARBA00023274"/>
    </source>
</evidence>
<dbReference type="GO" id="GO:0000028">
    <property type="term" value="P:ribosomal small subunit assembly"/>
    <property type="evidence" value="ECO:0007669"/>
    <property type="project" value="TreeGrafter"/>
</dbReference>
<dbReference type="GO" id="GO:0022627">
    <property type="term" value="C:cytosolic small ribosomal subunit"/>
    <property type="evidence" value="ECO:0007669"/>
    <property type="project" value="TreeGrafter"/>
</dbReference>
<comment type="similarity">
    <text evidence="1 4">Belongs to the eukaryotic ribosomal protein eS19 family.</text>
</comment>
<dbReference type="InterPro" id="IPR001266">
    <property type="entry name" value="Ribosomal_eS19"/>
</dbReference>
<evidence type="ECO:0000256" key="1">
    <source>
        <dbReference type="ARBA" id="ARBA00010014"/>
    </source>
</evidence>
<dbReference type="SUPFAM" id="SSF46785">
    <property type="entry name" value="Winged helix' DNA-binding domain"/>
    <property type="match status" value="1"/>
</dbReference>
<keyword evidence="3 4" id="KW-0687">Ribonucleoprotein</keyword>
<dbReference type="GO" id="GO:0003735">
    <property type="term" value="F:structural constituent of ribosome"/>
    <property type="evidence" value="ECO:0007669"/>
    <property type="project" value="InterPro"/>
</dbReference>
<dbReference type="GeneID" id="74942925"/>